<comment type="caution">
    <text evidence="1">The sequence shown here is derived from an EMBL/GenBank/DDBJ whole genome shotgun (WGS) entry which is preliminary data.</text>
</comment>
<sequence length="816" mass="92427">MNRVQQDKLSNILKASCHSSKWDMGELESCVKSNKRQSLSTDVQNSLEQEILHLQKQLEDQFVVRSALEKALTNRPLSYDPKNGNSITKPAEDLIKEIAILELEVVYLEKCLLSMYRKTFDERASILSTFDENSYSNSAMNKSRFPDHPGHHITRKESGHLSGSMIVENSSIHRSHSSLSQHSACSFRTYPPMGTLSKAVNSYHSLPLSMLERAPDSTSNATTLEEHLSTTIPNCSPEYPNWLSEEMIKCISIIYSELADPPLVNHGFLSAPISLSSCSSDSSPQLEGGIGSPPPREKSSFHTWMDNPFNLEGYSKEFSGSYNTMIEVRWICRDSQSLRRVKHLLREFRSLVSRLVEVDPKKMKHEEKLAFWINVHNALVMHAILVYGIPRSNLKRISLFLKAAYNVGGQIISVDIIQSSILGCRLPRPLQWLQSLFFPKANCKLKDARKAYAIDHPEPRIYFALCSGSHSDPAVRMYTPKTVFQELEAAKEDYIQTTFKVNKEQKILLPKMVDSFAKHLGSSPAGFIEMIEHFLPDTLRKSVEQGKLLKRIEWIPHDFTFRHYNNSNSMREKQPWLRSILDLVNPYLMNLFNTQTPSNATMLLSHGSPMGAAVDLKSGSNFLGQSMNFSWVRRAGSGCRLCSKTCRVVTSVKKNARFEVKAFTEEQEALVVKSWNSMKKNAGELGLKLFLRVFEIAPTAKKLFSFLKDSDVPLEQNPKLKPHAMTVFVMTCESAVQLRKAGKVTLRESNLRDLGATHFKYGVADEHFEVTKYALLETIKEAIPEMWSLEMKNAWGEAYDQLAAAIKTEMNPPSQL</sequence>
<evidence type="ECO:0000313" key="2">
    <source>
        <dbReference type="Proteomes" id="UP000828048"/>
    </source>
</evidence>
<evidence type="ECO:0000313" key="1">
    <source>
        <dbReference type="EMBL" id="KAH7865016.1"/>
    </source>
</evidence>
<proteinExistence type="predicted"/>
<keyword evidence="2" id="KW-1185">Reference proteome</keyword>
<accession>A0ACB7ZHP6</accession>
<protein>
    <submittedName>
        <fullName evidence="1">Uncharacterized protein</fullName>
    </submittedName>
</protein>
<dbReference type="Proteomes" id="UP000828048">
    <property type="component" value="Chromosome 9"/>
</dbReference>
<organism evidence="1 2">
    <name type="scientific">Vaccinium darrowii</name>
    <dbReference type="NCBI Taxonomy" id="229202"/>
    <lineage>
        <taxon>Eukaryota</taxon>
        <taxon>Viridiplantae</taxon>
        <taxon>Streptophyta</taxon>
        <taxon>Embryophyta</taxon>
        <taxon>Tracheophyta</taxon>
        <taxon>Spermatophyta</taxon>
        <taxon>Magnoliopsida</taxon>
        <taxon>eudicotyledons</taxon>
        <taxon>Gunneridae</taxon>
        <taxon>Pentapetalae</taxon>
        <taxon>asterids</taxon>
        <taxon>Ericales</taxon>
        <taxon>Ericaceae</taxon>
        <taxon>Vaccinioideae</taxon>
        <taxon>Vaccinieae</taxon>
        <taxon>Vaccinium</taxon>
    </lineage>
</organism>
<name>A0ACB7ZHP6_9ERIC</name>
<dbReference type="EMBL" id="CM037159">
    <property type="protein sequence ID" value="KAH7865016.1"/>
    <property type="molecule type" value="Genomic_DNA"/>
</dbReference>
<gene>
    <name evidence="1" type="ORF">Vadar_001219</name>
</gene>
<reference evidence="1 2" key="1">
    <citation type="journal article" date="2021" name="Hortic Res">
        <title>High-quality reference genome and annotation aids understanding of berry development for evergreen blueberry (Vaccinium darrowii).</title>
        <authorList>
            <person name="Yu J."/>
            <person name="Hulse-Kemp A.M."/>
            <person name="Babiker E."/>
            <person name="Staton M."/>
        </authorList>
    </citation>
    <scope>NUCLEOTIDE SEQUENCE [LARGE SCALE GENOMIC DNA]</scope>
    <source>
        <strain evidence="2">cv. NJ 8807/NJ 8810</strain>
        <tissue evidence="1">Young leaf</tissue>
    </source>
</reference>